<dbReference type="OrthoDB" id="8479681at2"/>
<sequence>MTVPTRFRLAITSAVVLALAGCGGGGGLFSRGLPGTAADRAEAEALNEAMSREERAQLARSQTPLTARRGVLGDLFRARSEVDVGTRVNRYLWNASLDALSFLPVETVDPFTGVISTGYGTPPGGGRAYRATIYISDPALDARSLKVAIQTRGGGPVAPETVRAVEDAILTRARELRVRDSRL</sequence>
<dbReference type="STRING" id="1086013.SAMN05421774_10922"/>
<dbReference type="PROSITE" id="PS51257">
    <property type="entry name" value="PROKAR_LIPOPROTEIN"/>
    <property type="match status" value="1"/>
</dbReference>
<dbReference type="InterPro" id="IPR021959">
    <property type="entry name" value="DUF3576"/>
</dbReference>
<dbReference type="Proteomes" id="UP000186141">
    <property type="component" value="Unassembled WGS sequence"/>
</dbReference>
<organism evidence="1 2">
    <name type="scientific">Gemmobacter megaterium</name>
    <dbReference type="NCBI Taxonomy" id="1086013"/>
    <lineage>
        <taxon>Bacteria</taxon>
        <taxon>Pseudomonadati</taxon>
        <taxon>Pseudomonadota</taxon>
        <taxon>Alphaproteobacteria</taxon>
        <taxon>Rhodobacterales</taxon>
        <taxon>Paracoccaceae</taxon>
        <taxon>Gemmobacter</taxon>
    </lineage>
</organism>
<accession>A0A1N7QCN0</accession>
<dbReference type="AlphaFoldDB" id="A0A1N7QCN0"/>
<gene>
    <name evidence="1" type="ORF">SAMN05421774_10922</name>
</gene>
<evidence type="ECO:0000313" key="1">
    <source>
        <dbReference type="EMBL" id="SIT20621.1"/>
    </source>
</evidence>
<dbReference type="RefSeq" id="WP_076533656.1">
    <property type="nucleotide sequence ID" value="NZ_BMEH01000009.1"/>
</dbReference>
<evidence type="ECO:0008006" key="3">
    <source>
        <dbReference type="Google" id="ProtNLM"/>
    </source>
</evidence>
<evidence type="ECO:0000313" key="2">
    <source>
        <dbReference type="Proteomes" id="UP000186141"/>
    </source>
</evidence>
<protein>
    <recommendedName>
        <fullName evidence="3">DUF3576 domain-containing protein</fullName>
    </recommendedName>
</protein>
<proteinExistence type="predicted"/>
<dbReference type="EMBL" id="FTOT01000009">
    <property type="protein sequence ID" value="SIT20621.1"/>
    <property type="molecule type" value="Genomic_DNA"/>
</dbReference>
<dbReference type="Pfam" id="PF12100">
    <property type="entry name" value="DUF3576"/>
    <property type="match status" value="1"/>
</dbReference>
<reference evidence="1 2" key="1">
    <citation type="submission" date="2017-01" db="EMBL/GenBank/DDBJ databases">
        <authorList>
            <person name="Mah S.A."/>
            <person name="Swanson W.J."/>
            <person name="Moy G.W."/>
            <person name="Vacquier V.D."/>
        </authorList>
    </citation>
    <scope>NUCLEOTIDE SEQUENCE [LARGE SCALE GENOMIC DNA]</scope>
    <source>
        <strain evidence="1 2">DSM 26375</strain>
    </source>
</reference>
<keyword evidence="2" id="KW-1185">Reference proteome</keyword>
<name>A0A1N7QCN0_9RHOB</name>